<reference evidence="1" key="1">
    <citation type="submission" date="2014-09" db="EMBL/GenBank/DDBJ databases">
        <authorList>
            <person name="Magalhaes I.L.F."/>
            <person name="Oliveira U."/>
            <person name="Santos F.R."/>
            <person name="Vidigal T.H.D.A."/>
            <person name="Brescovit A.D."/>
            <person name="Santos A.J."/>
        </authorList>
    </citation>
    <scope>NUCLEOTIDE SEQUENCE</scope>
    <source>
        <tissue evidence="1">Shoot tissue taken approximately 20 cm above the soil surface</tissue>
    </source>
</reference>
<sequence length="143" mass="15890">MLDVGDGVPDDGRLVHLGDVWDDAAERVELLVEPPAAVPLHHHVALAPRAGRRLWRRRGRRGQRRGAGVGGVERVGVLAVGVEAGHGIRRFARRHVHAVVEEGEVVVVEEEARRRLPIEVEPHAQQVGRLHWTLTPVLAAYYY</sequence>
<reference evidence="1" key="2">
    <citation type="journal article" date="2015" name="Data Brief">
        <title>Shoot transcriptome of the giant reed, Arundo donax.</title>
        <authorList>
            <person name="Barrero R.A."/>
            <person name="Guerrero F.D."/>
            <person name="Moolhuijzen P."/>
            <person name="Goolsby J.A."/>
            <person name="Tidwell J."/>
            <person name="Bellgard S.E."/>
            <person name="Bellgard M.I."/>
        </authorList>
    </citation>
    <scope>NUCLEOTIDE SEQUENCE</scope>
    <source>
        <tissue evidence="1">Shoot tissue taken approximately 20 cm above the soil surface</tissue>
    </source>
</reference>
<protein>
    <submittedName>
        <fullName evidence="1">Uncharacterized protein</fullName>
    </submittedName>
</protein>
<evidence type="ECO:0000313" key="1">
    <source>
        <dbReference type="EMBL" id="JAE38498.1"/>
    </source>
</evidence>
<dbReference type="AlphaFoldDB" id="A0A0A9I015"/>
<name>A0A0A9I015_ARUDO</name>
<dbReference type="EMBL" id="GBRH01159398">
    <property type="protein sequence ID" value="JAE38498.1"/>
    <property type="molecule type" value="Transcribed_RNA"/>
</dbReference>
<organism evidence="1">
    <name type="scientific">Arundo donax</name>
    <name type="common">Giant reed</name>
    <name type="synonym">Donax arundinaceus</name>
    <dbReference type="NCBI Taxonomy" id="35708"/>
    <lineage>
        <taxon>Eukaryota</taxon>
        <taxon>Viridiplantae</taxon>
        <taxon>Streptophyta</taxon>
        <taxon>Embryophyta</taxon>
        <taxon>Tracheophyta</taxon>
        <taxon>Spermatophyta</taxon>
        <taxon>Magnoliopsida</taxon>
        <taxon>Liliopsida</taxon>
        <taxon>Poales</taxon>
        <taxon>Poaceae</taxon>
        <taxon>PACMAD clade</taxon>
        <taxon>Arundinoideae</taxon>
        <taxon>Arundineae</taxon>
        <taxon>Arundo</taxon>
    </lineage>
</organism>
<accession>A0A0A9I015</accession>
<proteinExistence type="predicted"/>